<keyword evidence="9" id="KW-0812">Transmembrane</keyword>
<dbReference type="AlphaFoldDB" id="A0A8B2P0N2"/>
<dbReference type="GO" id="GO:0005524">
    <property type="term" value="F:ATP binding"/>
    <property type="evidence" value="ECO:0007669"/>
    <property type="project" value="UniProtKB-KW"/>
</dbReference>
<name>A0A8B2P0N2_9HYPH</name>
<evidence type="ECO:0000256" key="9">
    <source>
        <dbReference type="SAM" id="Phobius"/>
    </source>
</evidence>
<evidence type="ECO:0000256" key="3">
    <source>
        <dbReference type="ARBA" id="ARBA00012438"/>
    </source>
</evidence>
<evidence type="ECO:0000256" key="4">
    <source>
        <dbReference type="ARBA" id="ARBA00022475"/>
    </source>
</evidence>
<gene>
    <name evidence="11" type="ORF">DLJ53_13385</name>
</gene>
<evidence type="ECO:0000256" key="2">
    <source>
        <dbReference type="ARBA" id="ARBA00004651"/>
    </source>
</evidence>
<dbReference type="EMBL" id="QHHQ01000002">
    <property type="protein sequence ID" value="RAI02350.1"/>
    <property type="molecule type" value="Genomic_DNA"/>
</dbReference>
<keyword evidence="12" id="KW-1185">Reference proteome</keyword>
<dbReference type="PANTHER" id="PTHR44936:SF10">
    <property type="entry name" value="SENSOR PROTEIN RSTB"/>
    <property type="match status" value="1"/>
</dbReference>
<evidence type="ECO:0000256" key="1">
    <source>
        <dbReference type="ARBA" id="ARBA00000085"/>
    </source>
</evidence>
<dbReference type="OrthoDB" id="7818322at2"/>
<keyword evidence="6" id="KW-0547">Nucleotide-binding</keyword>
<evidence type="ECO:0000256" key="8">
    <source>
        <dbReference type="ARBA" id="ARBA00022840"/>
    </source>
</evidence>
<dbReference type="PANTHER" id="PTHR44936">
    <property type="entry name" value="SENSOR PROTEIN CREC"/>
    <property type="match status" value="1"/>
</dbReference>
<dbReference type="GO" id="GO:0000155">
    <property type="term" value="F:phosphorelay sensor kinase activity"/>
    <property type="evidence" value="ECO:0007669"/>
    <property type="project" value="InterPro"/>
</dbReference>
<dbReference type="Pfam" id="PF00512">
    <property type="entry name" value="HisKA"/>
    <property type="match status" value="1"/>
</dbReference>
<keyword evidence="9" id="KW-0472">Membrane</keyword>
<comment type="caution">
    <text evidence="11">The sequence shown here is derived from an EMBL/GenBank/DDBJ whole genome shotgun (WGS) entry which is preliminary data.</text>
</comment>
<evidence type="ECO:0000313" key="12">
    <source>
        <dbReference type="Proteomes" id="UP000249590"/>
    </source>
</evidence>
<dbReference type="EC" id="2.7.13.3" evidence="3"/>
<dbReference type="SUPFAM" id="SSF47384">
    <property type="entry name" value="Homodimeric domain of signal transducing histidine kinase"/>
    <property type="match status" value="1"/>
</dbReference>
<evidence type="ECO:0000313" key="11">
    <source>
        <dbReference type="EMBL" id="RAI02350.1"/>
    </source>
</evidence>
<reference evidence="11 12" key="1">
    <citation type="submission" date="2018-05" db="EMBL/GenBank/DDBJ databases">
        <title>Acuticoccus sediminis sp. nov., isolated from deep-sea sediment of Indian Ocean.</title>
        <authorList>
            <person name="Liu X."/>
            <person name="Lai Q."/>
            <person name="Du Y."/>
            <person name="Sun F."/>
            <person name="Zhang X."/>
            <person name="Wang S."/>
            <person name="Shao Z."/>
        </authorList>
    </citation>
    <scope>NUCLEOTIDE SEQUENCE [LARGE SCALE GENOMIC DNA]</scope>
    <source>
        <strain evidence="11 12">PTG4-2</strain>
    </source>
</reference>
<keyword evidence="8" id="KW-0067">ATP-binding</keyword>
<keyword evidence="9" id="KW-1133">Transmembrane helix</keyword>
<keyword evidence="4" id="KW-1003">Cell membrane</keyword>
<dbReference type="InterPro" id="IPR036890">
    <property type="entry name" value="HATPase_C_sf"/>
</dbReference>
<dbReference type="Gene3D" id="1.10.287.130">
    <property type="match status" value="1"/>
</dbReference>
<dbReference type="InterPro" id="IPR036097">
    <property type="entry name" value="HisK_dim/P_sf"/>
</dbReference>
<sequence>MRPSRSSSGNWLRLDRRLSLTTLLPVTIALAMFVAAFGSTQIGVHVLRLSEREALRDQAVVYLDAVAGAIASALPDDPARVSEAAAQLLVYRTALLEEAMAVRWTDPDGTAQTVVIGETDEAVLRANLDRVAGDGADVTRVDFNRRQSQAEATRTYDGPTGPFAITATFDARGVFEGTRRTEIVAVAVDIALAVFAALMTYVLTRRALRPLDHFIDRLADESPDGRSARRHGTELTRLEAALALRERSEAMRRQSLSVAAERERDAVLARLAATLAHEVRNPLAGLMNALSTLRRYGDDPEVRQRNIDLLARGLDSIGSIVDVTLAAYRRRSGRRRLAGREIRELDLLVATQARHADVTIRWDLRDEDAIETDADGLRQILLNLILNAIRAAPRGTAVTVSLSVSRAAGRSYVAVRDEGEGMSPAQIAALTGGVSETIEHERSIGIWLVANLVERIGAELAIESVPERGTSVTVIIPTASDSAAADAPAAGRAEG</sequence>
<dbReference type="InterPro" id="IPR003661">
    <property type="entry name" value="HisK_dim/P_dom"/>
</dbReference>
<keyword evidence="5" id="KW-0808">Transferase</keyword>
<dbReference type="Proteomes" id="UP000249590">
    <property type="component" value="Unassembled WGS sequence"/>
</dbReference>
<feature type="domain" description="Histidine kinase" evidence="10">
    <location>
        <begin position="274"/>
        <end position="480"/>
    </location>
</feature>
<evidence type="ECO:0000259" key="10">
    <source>
        <dbReference type="PROSITE" id="PS50109"/>
    </source>
</evidence>
<feature type="transmembrane region" description="Helical" evidence="9">
    <location>
        <begin position="183"/>
        <end position="203"/>
    </location>
</feature>
<dbReference type="Pfam" id="PF02518">
    <property type="entry name" value="HATPase_c"/>
    <property type="match status" value="1"/>
</dbReference>
<evidence type="ECO:0000256" key="6">
    <source>
        <dbReference type="ARBA" id="ARBA00022741"/>
    </source>
</evidence>
<dbReference type="CDD" id="cd00082">
    <property type="entry name" value="HisKA"/>
    <property type="match status" value="1"/>
</dbReference>
<dbReference type="SUPFAM" id="SSF55874">
    <property type="entry name" value="ATPase domain of HSP90 chaperone/DNA topoisomerase II/histidine kinase"/>
    <property type="match status" value="1"/>
</dbReference>
<accession>A0A8B2P0N2</accession>
<comment type="subcellular location">
    <subcellularLocation>
        <location evidence="2">Cell membrane</location>
        <topology evidence="2">Multi-pass membrane protein</topology>
    </subcellularLocation>
</comment>
<keyword evidence="7 11" id="KW-0418">Kinase</keyword>
<dbReference type="SMART" id="SM00388">
    <property type="entry name" value="HisKA"/>
    <property type="match status" value="1"/>
</dbReference>
<dbReference type="CDD" id="cd00075">
    <property type="entry name" value="HATPase"/>
    <property type="match status" value="1"/>
</dbReference>
<evidence type="ECO:0000256" key="7">
    <source>
        <dbReference type="ARBA" id="ARBA00022777"/>
    </source>
</evidence>
<dbReference type="InterPro" id="IPR005467">
    <property type="entry name" value="His_kinase_dom"/>
</dbReference>
<dbReference type="SMART" id="SM00387">
    <property type="entry name" value="HATPase_c"/>
    <property type="match status" value="1"/>
</dbReference>
<protein>
    <recommendedName>
        <fullName evidence="3">histidine kinase</fullName>
        <ecNumber evidence="3">2.7.13.3</ecNumber>
    </recommendedName>
</protein>
<dbReference type="InterPro" id="IPR003594">
    <property type="entry name" value="HATPase_dom"/>
</dbReference>
<evidence type="ECO:0000256" key="5">
    <source>
        <dbReference type="ARBA" id="ARBA00022679"/>
    </source>
</evidence>
<dbReference type="InterPro" id="IPR050980">
    <property type="entry name" value="2C_sensor_his_kinase"/>
</dbReference>
<comment type="catalytic activity">
    <reaction evidence="1">
        <text>ATP + protein L-histidine = ADP + protein N-phospho-L-histidine.</text>
        <dbReference type="EC" id="2.7.13.3"/>
    </reaction>
</comment>
<dbReference type="Gene3D" id="3.30.565.10">
    <property type="entry name" value="Histidine kinase-like ATPase, C-terminal domain"/>
    <property type="match status" value="1"/>
</dbReference>
<proteinExistence type="predicted"/>
<dbReference type="GO" id="GO:0005886">
    <property type="term" value="C:plasma membrane"/>
    <property type="evidence" value="ECO:0007669"/>
    <property type="project" value="UniProtKB-SubCell"/>
</dbReference>
<organism evidence="11 12">
    <name type="scientific">Acuticoccus sediminis</name>
    <dbReference type="NCBI Taxonomy" id="2184697"/>
    <lineage>
        <taxon>Bacteria</taxon>
        <taxon>Pseudomonadati</taxon>
        <taxon>Pseudomonadota</taxon>
        <taxon>Alphaproteobacteria</taxon>
        <taxon>Hyphomicrobiales</taxon>
        <taxon>Amorphaceae</taxon>
        <taxon>Acuticoccus</taxon>
    </lineage>
</organism>
<dbReference type="PROSITE" id="PS50109">
    <property type="entry name" value="HIS_KIN"/>
    <property type="match status" value="1"/>
</dbReference>
<dbReference type="RefSeq" id="WP_111345896.1">
    <property type="nucleotide sequence ID" value="NZ_QHHQ01000002.1"/>
</dbReference>